<dbReference type="InterPro" id="IPR050855">
    <property type="entry name" value="NDM-1-like"/>
</dbReference>
<proteinExistence type="predicted"/>
<name>A0A9W9B0K6_9AGAR</name>
<dbReference type="InterPro" id="IPR036866">
    <property type="entry name" value="RibonucZ/Hydroxyglut_hydro"/>
</dbReference>
<dbReference type="Proteomes" id="UP001150238">
    <property type="component" value="Unassembled WGS sequence"/>
</dbReference>
<evidence type="ECO:0000313" key="3">
    <source>
        <dbReference type="Proteomes" id="UP001150238"/>
    </source>
</evidence>
<protein>
    <recommendedName>
        <fullName evidence="1">Metallo-beta-lactamase domain-containing protein</fullName>
    </recommendedName>
</protein>
<dbReference type="SUPFAM" id="SSF56281">
    <property type="entry name" value="Metallo-hydrolase/oxidoreductase"/>
    <property type="match status" value="1"/>
</dbReference>
<dbReference type="Gene3D" id="3.60.15.10">
    <property type="entry name" value="Ribonuclease Z/Hydroxyacylglutathione hydrolase-like"/>
    <property type="match status" value="1"/>
</dbReference>
<dbReference type="PANTHER" id="PTHR42951">
    <property type="entry name" value="METALLO-BETA-LACTAMASE DOMAIN-CONTAINING"/>
    <property type="match status" value="1"/>
</dbReference>
<reference evidence="2" key="1">
    <citation type="submission" date="2022-08" db="EMBL/GenBank/DDBJ databases">
        <authorList>
            <consortium name="DOE Joint Genome Institute"/>
            <person name="Min B."/>
            <person name="Riley R."/>
            <person name="Sierra-Patev S."/>
            <person name="Naranjo-Ortiz M."/>
            <person name="Looney B."/>
            <person name="Konkel Z."/>
            <person name="Slot J.C."/>
            <person name="Sakamoto Y."/>
            <person name="Steenwyk J.L."/>
            <person name="Rokas A."/>
            <person name="Carro J."/>
            <person name="Camarero S."/>
            <person name="Ferreira P."/>
            <person name="Molpeceres G."/>
            <person name="Ruiz-Duenas F.J."/>
            <person name="Serrano A."/>
            <person name="Henrissat B."/>
            <person name="Drula E."/>
            <person name="Hughes K.W."/>
            <person name="Mata J.L."/>
            <person name="Ishikawa N.K."/>
            <person name="Vargas-Isla R."/>
            <person name="Ushijima S."/>
            <person name="Smith C.A."/>
            <person name="Ahrendt S."/>
            <person name="Andreopoulos W."/>
            <person name="He G."/>
            <person name="Labutti K."/>
            <person name="Lipzen A."/>
            <person name="Ng V."/>
            <person name="Sandor L."/>
            <person name="Barry K."/>
            <person name="Martinez A.T."/>
            <person name="Xiao Y."/>
            <person name="Gibbons J.G."/>
            <person name="Terashima K."/>
            <person name="Hibbett D.S."/>
            <person name="Grigoriev I.V."/>
        </authorList>
    </citation>
    <scope>NUCLEOTIDE SEQUENCE</scope>
    <source>
        <strain evidence="2">Sp2 HRB7682 ss15</strain>
    </source>
</reference>
<dbReference type="CDD" id="cd06262">
    <property type="entry name" value="metallo-hydrolase-like_MBL-fold"/>
    <property type="match status" value="1"/>
</dbReference>
<dbReference type="AlphaFoldDB" id="A0A9W9B0K6"/>
<sequence length="348" mass="38700">MSQDKDSSAFTATRLTSNTFLIKEYDDIYSEHPHIYAIIFPSTSNLSNISNTSASSSKVGHNMAGTIILIDTGCGGASNDPEVRVTNIREFIETVDVPENGGRPLNGLNNQNGLEGGKRMGYIVVLTHCHYDHIRKSLSDSPILASSHSPEFLSDIPEHSLCAFLNIRTPEYTPILVPHGHTILNQTSNKISSHVTVLHTPGHTPDSLTIYDSTSYPPMLYVGDSLYEYEPIIFPKEGSIVDWFSSIEALIGFVRMKEREKRVLLNAGHVTCLKPALEILQAVKRFMEDVVSGREPVRRRWVKRGEETVEYRQSRQEGTEANTTPVGASRFSLICPERLILEALTRSG</sequence>
<organism evidence="2 3">
    <name type="scientific">Lentinula lateritia</name>
    <dbReference type="NCBI Taxonomy" id="40482"/>
    <lineage>
        <taxon>Eukaryota</taxon>
        <taxon>Fungi</taxon>
        <taxon>Dikarya</taxon>
        <taxon>Basidiomycota</taxon>
        <taxon>Agaricomycotina</taxon>
        <taxon>Agaricomycetes</taxon>
        <taxon>Agaricomycetidae</taxon>
        <taxon>Agaricales</taxon>
        <taxon>Marasmiineae</taxon>
        <taxon>Omphalotaceae</taxon>
        <taxon>Lentinula</taxon>
    </lineage>
</organism>
<dbReference type="InterPro" id="IPR001279">
    <property type="entry name" value="Metallo-B-lactamas"/>
</dbReference>
<gene>
    <name evidence="2" type="ORF">C8J55DRAFT_466211</name>
</gene>
<evidence type="ECO:0000313" key="2">
    <source>
        <dbReference type="EMBL" id="KAJ4494992.1"/>
    </source>
</evidence>
<comment type="caution">
    <text evidence="2">The sequence shown here is derived from an EMBL/GenBank/DDBJ whole genome shotgun (WGS) entry which is preliminary data.</text>
</comment>
<feature type="domain" description="Metallo-beta-lactamase" evidence="1">
    <location>
        <begin position="53"/>
        <end position="269"/>
    </location>
</feature>
<dbReference type="EMBL" id="JANVFS010000002">
    <property type="protein sequence ID" value="KAJ4494992.1"/>
    <property type="molecule type" value="Genomic_DNA"/>
</dbReference>
<dbReference type="PANTHER" id="PTHR42951:SF4">
    <property type="entry name" value="ACYL-COENZYME A THIOESTERASE MBLAC2"/>
    <property type="match status" value="1"/>
</dbReference>
<dbReference type="SMART" id="SM00849">
    <property type="entry name" value="Lactamase_B"/>
    <property type="match status" value="1"/>
</dbReference>
<accession>A0A9W9B0K6</accession>
<evidence type="ECO:0000259" key="1">
    <source>
        <dbReference type="SMART" id="SM00849"/>
    </source>
</evidence>
<reference evidence="2" key="2">
    <citation type="journal article" date="2023" name="Proc. Natl. Acad. Sci. U.S.A.">
        <title>A global phylogenomic analysis of the shiitake genus Lentinula.</title>
        <authorList>
            <person name="Sierra-Patev S."/>
            <person name="Min B."/>
            <person name="Naranjo-Ortiz M."/>
            <person name="Looney B."/>
            <person name="Konkel Z."/>
            <person name="Slot J.C."/>
            <person name="Sakamoto Y."/>
            <person name="Steenwyk J.L."/>
            <person name="Rokas A."/>
            <person name="Carro J."/>
            <person name="Camarero S."/>
            <person name="Ferreira P."/>
            <person name="Molpeceres G."/>
            <person name="Ruiz-Duenas F.J."/>
            <person name="Serrano A."/>
            <person name="Henrissat B."/>
            <person name="Drula E."/>
            <person name="Hughes K.W."/>
            <person name="Mata J.L."/>
            <person name="Ishikawa N.K."/>
            <person name="Vargas-Isla R."/>
            <person name="Ushijima S."/>
            <person name="Smith C.A."/>
            <person name="Donoghue J."/>
            <person name="Ahrendt S."/>
            <person name="Andreopoulos W."/>
            <person name="He G."/>
            <person name="LaButti K."/>
            <person name="Lipzen A."/>
            <person name="Ng V."/>
            <person name="Riley R."/>
            <person name="Sandor L."/>
            <person name="Barry K."/>
            <person name="Martinez A.T."/>
            <person name="Xiao Y."/>
            <person name="Gibbons J.G."/>
            <person name="Terashima K."/>
            <person name="Grigoriev I.V."/>
            <person name="Hibbett D."/>
        </authorList>
    </citation>
    <scope>NUCLEOTIDE SEQUENCE</scope>
    <source>
        <strain evidence="2">Sp2 HRB7682 ss15</strain>
    </source>
</reference>